<keyword evidence="2" id="KW-0732">Signal</keyword>
<evidence type="ECO:0000256" key="2">
    <source>
        <dbReference type="SAM" id="SignalP"/>
    </source>
</evidence>
<feature type="compositionally biased region" description="Low complexity" evidence="1">
    <location>
        <begin position="136"/>
        <end position="149"/>
    </location>
</feature>
<protein>
    <recommendedName>
        <fullName evidence="4">Lipoprotein</fullName>
    </recommendedName>
</protein>
<feature type="signal peptide" evidence="2">
    <location>
        <begin position="1"/>
        <end position="24"/>
    </location>
</feature>
<evidence type="ECO:0000313" key="3">
    <source>
        <dbReference type="EMBL" id="ABJ86816.1"/>
    </source>
</evidence>
<dbReference type="OrthoDB" id="129039at2"/>
<evidence type="ECO:0008006" key="4">
    <source>
        <dbReference type="Google" id="ProtNLM"/>
    </source>
</evidence>
<feature type="region of interest" description="Disordered" evidence="1">
    <location>
        <begin position="126"/>
        <end position="161"/>
    </location>
</feature>
<dbReference type="HOGENOM" id="CLU_1234347_0_0_0"/>
<proteinExistence type="predicted"/>
<organism evidence="3">
    <name type="scientific">Solibacter usitatus (strain Ellin6076)</name>
    <dbReference type="NCBI Taxonomy" id="234267"/>
    <lineage>
        <taxon>Bacteria</taxon>
        <taxon>Pseudomonadati</taxon>
        <taxon>Acidobacteriota</taxon>
        <taxon>Terriglobia</taxon>
        <taxon>Bryobacterales</taxon>
        <taxon>Solibacteraceae</taxon>
        <taxon>Candidatus Solibacter</taxon>
    </lineage>
</organism>
<dbReference type="EMBL" id="CP000473">
    <property type="protein sequence ID" value="ABJ86816.1"/>
    <property type="molecule type" value="Genomic_DNA"/>
</dbReference>
<name>Q01U54_SOLUE</name>
<reference evidence="3" key="1">
    <citation type="submission" date="2006-10" db="EMBL/GenBank/DDBJ databases">
        <title>Complete sequence of Solibacter usitatus Ellin6076.</title>
        <authorList>
            <consortium name="US DOE Joint Genome Institute"/>
            <person name="Copeland A."/>
            <person name="Lucas S."/>
            <person name="Lapidus A."/>
            <person name="Barry K."/>
            <person name="Detter J.C."/>
            <person name="Glavina del Rio T."/>
            <person name="Hammon N."/>
            <person name="Israni S."/>
            <person name="Dalin E."/>
            <person name="Tice H."/>
            <person name="Pitluck S."/>
            <person name="Thompson L.S."/>
            <person name="Brettin T."/>
            <person name="Bruce D."/>
            <person name="Han C."/>
            <person name="Tapia R."/>
            <person name="Gilna P."/>
            <person name="Schmutz J."/>
            <person name="Larimer F."/>
            <person name="Land M."/>
            <person name="Hauser L."/>
            <person name="Kyrpides N."/>
            <person name="Mikhailova N."/>
            <person name="Janssen P.H."/>
            <person name="Kuske C.R."/>
            <person name="Richardson P."/>
        </authorList>
    </citation>
    <scope>NUCLEOTIDE SEQUENCE</scope>
    <source>
        <strain evidence="3">Ellin6076</strain>
    </source>
</reference>
<dbReference type="AlphaFoldDB" id="Q01U54"/>
<dbReference type="InParanoid" id="Q01U54"/>
<evidence type="ECO:0000256" key="1">
    <source>
        <dbReference type="SAM" id="MobiDB-lite"/>
    </source>
</evidence>
<accession>Q01U54</accession>
<dbReference type="KEGG" id="sus:Acid_5874"/>
<gene>
    <name evidence="3" type="ordered locus">Acid_5874</name>
</gene>
<feature type="chain" id="PRO_5004163402" description="Lipoprotein" evidence="2">
    <location>
        <begin position="25"/>
        <end position="224"/>
    </location>
</feature>
<sequence length="224" mass="23800" precursor="true">MRLFRPLKTGLMTAALCFSVQAQTAPVPAAPVKDEAKGMPPRTTPAEYQAQAKAGTVTIAAEFKGHSIPTMQGNTLTTEDFVVVEIGFFGAPDARLKLAADDFSLRINGKKSPLPSQPYGLVLSSVKDPEWEPPANTNSKSKTSVGSSGKEAGDNSPPAPVKVPIEVQRAMNKNVQKAVLPEGDRALPQAGLIFFQYRGKEKGINSIELIYSGPAGKATLNLQP</sequence>